<gene>
    <name evidence="1" type="ORF">E6O75_ATG03821</name>
</gene>
<dbReference type="AlphaFoldDB" id="A0A4Z1PC52"/>
<proteinExistence type="predicted"/>
<accession>A0A4Z1PC52</accession>
<sequence>MSRVHSRKARHRMQTGALLRVVSITPSSARSHYEDCSATGHTFASLSFETVTAVSYKDHKKCASHCFCEAPYLYRRVQLDIVASVPVHVSCSPNSLASYR</sequence>
<comment type="caution">
    <text evidence="1">The sequence shown here is derived from an EMBL/GenBank/DDBJ whole genome shotgun (WGS) entry which is preliminary data.</text>
</comment>
<dbReference type="Proteomes" id="UP000298493">
    <property type="component" value="Unassembled WGS sequence"/>
</dbReference>
<keyword evidence="2" id="KW-1185">Reference proteome</keyword>
<name>A0A4Z1PC52_9PEZI</name>
<dbReference type="EMBL" id="SNSC02000003">
    <property type="protein sequence ID" value="TID25958.1"/>
    <property type="molecule type" value="Genomic_DNA"/>
</dbReference>
<reference evidence="1 2" key="1">
    <citation type="submission" date="2019-04" db="EMBL/GenBank/DDBJ databases">
        <title>High contiguity whole genome sequence and gene annotation resource for two Venturia nashicola isolates.</title>
        <authorList>
            <person name="Prokchorchik M."/>
            <person name="Won K."/>
            <person name="Lee Y."/>
            <person name="Choi E.D."/>
            <person name="Segonzac C."/>
            <person name="Sohn K.H."/>
        </authorList>
    </citation>
    <scope>NUCLEOTIDE SEQUENCE [LARGE SCALE GENOMIC DNA]</scope>
    <source>
        <strain evidence="1 2">PRI2</strain>
    </source>
</reference>
<organism evidence="1 2">
    <name type="scientific">Venturia nashicola</name>
    <dbReference type="NCBI Taxonomy" id="86259"/>
    <lineage>
        <taxon>Eukaryota</taxon>
        <taxon>Fungi</taxon>
        <taxon>Dikarya</taxon>
        <taxon>Ascomycota</taxon>
        <taxon>Pezizomycotina</taxon>
        <taxon>Dothideomycetes</taxon>
        <taxon>Pleosporomycetidae</taxon>
        <taxon>Venturiales</taxon>
        <taxon>Venturiaceae</taxon>
        <taxon>Venturia</taxon>
    </lineage>
</organism>
<evidence type="ECO:0000313" key="1">
    <source>
        <dbReference type="EMBL" id="TID25958.1"/>
    </source>
</evidence>
<protein>
    <submittedName>
        <fullName evidence="1">Uncharacterized protein</fullName>
    </submittedName>
</protein>
<evidence type="ECO:0000313" key="2">
    <source>
        <dbReference type="Proteomes" id="UP000298493"/>
    </source>
</evidence>